<geneLocation type="plasmid" evidence="2">
    <name>pdfi3</name>
</geneLocation>
<evidence type="ECO:0000313" key="1">
    <source>
        <dbReference type="EMBL" id="ASN83422.1"/>
    </source>
</evidence>
<dbReference type="EMBL" id="CP021084">
    <property type="protein sequence ID" value="ASN83422.1"/>
    <property type="molecule type" value="Genomic_DNA"/>
</dbReference>
<dbReference type="Proteomes" id="UP000259030">
    <property type="component" value="Plasmid pDFI3"/>
</dbReference>
<dbReference type="KEGG" id="dfc:DFI_19690"/>
<evidence type="ECO:0000313" key="2">
    <source>
        <dbReference type="Proteomes" id="UP000259030"/>
    </source>
</evidence>
<gene>
    <name evidence="1" type="ORF">DFI_19690</name>
</gene>
<protein>
    <submittedName>
        <fullName evidence="1">Uncharacterized protein</fullName>
    </submittedName>
</protein>
<dbReference type="AlphaFoldDB" id="A0A221T3E2"/>
<reference evidence="1 2" key="1">
    <citation type="submission" date="2017-05" db="EMBL/GenBank/DDBJ databases">
        <title>The complete genome sequence of Deinococcus ficus isolated from the rhizosphere of the Ficus religiosa L. in Taiwan.</title>
        <authorList>
            <person name="Wu K.-M."/>
            <person name="Liao T.-L."/>
            <person name="Liu Y.-M."/>
            <person name="Young C.-C."/>
            <person name="Tsai S.-F."/>
        </authorList>
    </citation>
    <scope>NUCLEOTIDE SEQUENCE [LARGE SCALE GENOMIC DNA]</scope>
    <source>
        <strain evidence="1 2">CC-FR2-10</strain>
        <plasmid evidence="2">pdfi3</plasmid>
    </source>
</reference>
<keyword evidence="2" id="KW-1185">Reference proteome</keyword>
<keyword evidence="1" id="KW-0614">Plasmid</keyword>
<sequence length="160" mass="18534">MTRRVHHWKDADWHVLKHFPHDPWLELELQTLGAQLTRLCFDLTEQRLEHVAHQRHVHDGLPGWALHGTVPLYFNLEPVLTRWRTPAWDALLVRALQGVQQDRELRAVDAEALTRHAQTYLAAFLDAVLDTRTVTDPQERHRLAAAIASLTLQPRPPLRA</sequence>
<organism evidence="1 2">
    <name type="scientific">Deinococcus ficus</name>
    <dbReference type="NCBI Taxonomy" id="317577"/>
    <lineage>
        <taxon>Bacteria</taxon>
        <taxon>Thermotogati</taxon>
        <taxon>Deinococcota</taxon>
        <taxon>Deinococci</taxon>
        <taxon>Deinococcales</taxon>
        <taxon>Deinococcaceae</taxon>
        <taxon>Deinococcus</taxon>
    </lineage>
</organism>
<proteinExistence type="predicted"/>
<name>A0A221T3E2_9DEIO</name>
<dbReference type="RefSeq" id="WP_027462854.1">
    <property type="nucleotide sequence ID" value="NZ_CP021084.1"/>
</dbReference>
<accession>A0A221T3E2</accession>